<dbReference type="InterPro" id="IPR000086">
    <property type="entry name" value="NUDIX_hydrolase_dom"/>
</dbReference>
<dbReference type="InterPro" id="IPR047127">
    <property type="entry name" value="MutT-like"/>
</dbReference>
<comment type="similarity">
    <text evidence="2">Belongs to the Nudix hydrolase family.</text>
</comment>
<evidence type="ECO:0000256" key="11">
    <source>
        <dbReference type="ARBA" id="ARBA00038905"/>
    </source>
</evidence>
<dbReference type="EMBL" id="CP108313">
    <property type="protein sequence ID" value="WTW71258.1"/>
    <property type="molecule type" value="Genomic_DNA"/>
</dbReference>
<evidence type="ECO:0000256" key="4">
    <source>
        <dbReference type="ARBA" id="ARBA00022705"/>
    </source>
</evidence>
<dbReference type="CDD" id="cd04690">
    <property type="entry name" value="NUDIX_Hydrolase"/>
    <property type="match status" value="1"/>
</dbReference>
<keyword evidence="8" id="KW-0460">Magnesium</keyword>
<protein>
    <recommendedName>
        <fullName evidence="11">8-oxo-dGTP diphosphatase</fullName>
        <ecNumber evidence="11">3.6.1.55</ecNumber>
    </recommendedName>
</protein>
<evidence type="ECO:0000256" key="6">
    <source>
        <dbReference type="ARBA" id="ARBA00022763"/>
    </source>
</evidence>
<keyword evidence="9" id="KW-0234">DNA repair</keyword>
<evidence type="ECO:0000256" key="2">
    <source>
        <dbReference type="ARBA" id="ARBA00005582"/>
    </source>
</evidence>
<gene>
    <name evidence="13" type="ORF">OG398_24805</name>
</gene>
<evidence type="ECO:0000259" key="12">
    <source>
        <dbReference type="PROSITE" id="PS51462"/>
    </source>
</evidence>
<dbReference type="GO" id="GO:0006260">
    <property type="term" value="P:DNA replication"/>
    <property type="evidence" value="ECO:0007669"/>
    <property type="project" value="UniProtKB-KW"/>
</dbReference>
<evidence type="ECO:0000256" key="9">
    <source>
        <dbReference type="ARBA" id="ARBA00023204"/>
    </source>
</evidence>
<organism evidence="13">
    <name type="scientific">Streptomyces sp. NBC_00008</name>
    <dbReference type="NCBI Taxonomy" id="2903610"/>
    <lineage>
        <taxon>Bacteria</taxon>
        <taxon>Bacillati</taxon>
        <taxon>Actinomycetota</taxon>
        <taxon>Actinomycetes</taxon>
        <taxon>Kitasatosporales</taxon>
        <taxon>Streptomycetaceae</taxon>
        <taxon>Streptomyces</taxon>
    </lineage>
</organism>
<evidence type="ECO:0000256" key="10">
    <source>
        <dbReference type="ARBA" id="ARBA00035861"/>
    </source>
</evidence>
<dbReference type="EC" id="3.6.1.55" evidence="11"/>
<name>A0AAU2VXR6_9ACTN</name>
<evidence type="ECO:0000256" key="1">
    <source>
        <dbReference type="ARBA" id="ARBA00001946"/>
    </source>
</evidence>
<dbReference type="SUPFAM" id="SSF55811">
    <property type="entry name" value="Nudix"/>
    <property type="match status" value="1"/>
</dbReference>
<dbReference type="GO" id="GO:0008413">
    <property type="term" value="F:8-oxo-7,8-dihydroguanosine triphosphate pyrophosphatase activity"/>
    <property type="evidence" value="ECO:0007669"/>
    <property type="project" value="TreeGrafter"/>
</dbReference>
<keyword evidence="5" id="KW-0479">Metal-binding</keyword>
<dbReference type="GO" id="GO:0035539">
    <property type="term" value="F:8-oxo-7,8-dihydrodeoxyguanosine triphosphate pyrophosphatase activity"/>
    <property type="evidence" value="ECO:0007669"/>
    <property type="project" value="UniProtKB-EC"/>
</dbReference>
<keyword evidence="3" id="KW-0515">Mutator protein</keyword>
<dbReference type="InterPro" id="IPR020084">
    <property type="entry name" value="NUDIX_hydrolase_CS"/>
</dbReference>
<feature type="domain" description="Nudix hydrolase" evidence="12">
    <location>
        <begin position="7"/>
        <end position="137"/>
    </location>
</feature>
<dbReference type="GO" id="GO:0046872">
    <property type="term" value="F:metal ion binding"/>
    <property type="evidence" value="ECO:0007669"/>
    <property type="project" value="UniProtKB-KW"/>
</dbReference>
<proteinExistence type="inferred from homology"/>
<comment type="catalytic activity">
    <reaction evidence="10">
        <text>8-oxo-dGTP + H2O = 8-oxo-dGMP + diphosphate + H(+)</text>
        <dbReference type="Rhea" id="RHEA:31575"/>
        <dbReference type="ChEBI" id="CHEBI:15377"/>
        <dbReference type="ChEBI" id="CHEBI:15378"/>
        <dbReference type="ChEBI" id="CHEBI:33019"/>
        <dbReference type="ChEBI" id="CHEBI:63224"/>
        <dbReference type="ChEBI" id="CHEBI:77896"/>
        <dbReference type="EC" id="3.6.1.55"/>
    </reaction>
</comment>
<sequence length="143" mass="15295">MTREDPMSHDTVAPLLVAAAAVVSEGRLLVVSKKAAPEVFYLPGGKPDQGEDALEALTRELMEELGVSPVGPRFLTEVEAVAALEGIPMRMTVFEAGISREPQPAAELAGMRWISGHETDVTLAPAVRDHVLPLLRKSGLICE</sequence>
<dbReference type="PROSITE" id="PS51462">
    <property type="entry name" value="NUDIX"/>
    <property type="match status" value="1"/>
</dbReference>
<reference evidence="13" key="1">
    <citation type="submission" date="2022-10" db="EMBL/GenBank/DDBJ databases">
        <title>The complete genomes of actinobacterial strains from the NBC collection.</title>
        <authorList>
            <person name="Joergensen T.S."/>
            <person name="Alvarez Arevalo M."/>
            <person name="Sterndorff E.B."/>
            <person name="Faurdal D."/>
            <person name="Vuksanovic O."/>
            <person name="Mourched A.-S."/>
            <person name="Charusanti P."/>
            <person name="Shaw S."/>
            <person name="Blin K."/>
            <person name="Weber T."/>
        </authorList>
    </citation>
    <scope>NUCLEOTIDE SEQUENCE</scope>
    <source>
        <strain evidence="13">NBC_00008</strain>
    </source>
</reference>
<dbReference type="PANTHER" id="PTHR47707:SF1">
    <property type="entry name" value="NUDIX HYDROLASE FAMILY PROTEIN"/>
    <property type="match status" value="1"/>
</dbReference>
<dbReference type="GO" id="GO:0006281">
    <property type="term" value="P:DNA repair"/>
    <property type="evidence" value="ECO:0007669"/>
    <property type="project" value="UniProtKB-KW"/>
</dbReference>
<keyword evidence="7" id="KW-0378">Hydrolase</keyword>
<evidence type="ECO:0000256" key="3">
    <source>
        <dbReference type="ARBA" id="ARBA00022457"/>
    </source>
</evidence>
<dbReference type="InterPro" id="IPR015797">
    <property type="entry name" value="NUDIX_hydrolase-like_dom_sf"/>
</dbReference>
<dbReference type="AlphaFoldDB" id="A0AAU2VXR6"/>
<evidence type="ECO:0000313" key="13">
    <source>
        <dbReference type="EMBL" id="WTW71258.1"/>
    </source>
</evidence>
<dbReference type="Pfam" id="PF00293">
    <property type="entry name" value="NUDIX"/>
    <property type="match status" value="1"/>
</dbReference>
<dbReference type="Gene3D" id="3.90.79.10">
    <property type="entry name" value="Nucleoside Triphosphate Pyrophosphohydrolase"/>
    <property type="match status" value="1"/>
</dbReference>
<evidence type="ECO:0000256" key="5">
    <source>
        <dbReference type="ARBA" id="ARBA00022723"/>
    </source>
</evidence>
<comment type="cofactor">
    <cofactor evidence="1">
        <name>Mg(2+)</name>
        <dbReference type="ChEBI" id="CHEBI:18420"/>
    </cofactor>
</comment>
<dbReference type="GO" id="GO:0044716">
    <property type="term" value="F:8-oxo-GDP phosphatase activity"/>
    <property type="evidence" value="ECO:0007669"/>
    <property type="project" value="TreeGrafter"/>
</dbReference>
<evidence type="ECO:0000256" key="7">
    <source>
        <dbReference type="ARBA" id="ARBA00022801"/>
    </source>
</evidence>
<dbReference type="PROSITE" id="PS00893">
    <property type="entry name" value="NUDIX_BOX"/>
    <property type="match status" value="1"/>
</dbReference>
<accession>A0AAU2VXR6</accession>
<evidence type="ECO:0000256" key="8">
    <source>
        <dbReference type="ARBA" id="ARBA00022842"/>
    </source>
</evidence>
<keyword evidence="4" id="KW-0235">DNA replication</keyword>
<keyword evidence="6" id="KW-0227">DNA damage</keyword>
<dbReference type="GO" id="GO:0044715">
    <property type="term" value="F:8-oxo-dGDP phosphatase activity"/>
    <property type="evidence" value="ECO:0007669"/>
    <property type="project" value="TreeGrafter"/>
</dbReference>
<dbReference type="PANTHER" id="PTHR47707">
    <property type="entry name" value="8-OXO-DGTP DIPHOSPHATASE"/>
    <property type="match status" value="1"/>
</dbReference>